<dbReference type="EMBL" id="CP016438">
    <property type="protein sequence ID" value="ANS66464.1"/>
    <property type="molecule type" value="Genomic_DNA"/>
</dbReference>
<name>A0A1B1MD31_STRLN</name>
<dbReference type="STRING" id="1915.SLINC_4240"/>
<dbReference type="KEGG" id="sls:SLINC_4240"/>
<evidence type="ECO:0000256" key="1">
    <source>
        <dbReference type="SAM" id="MobiDB-lite"/>
    </source>
</evidence>
<dbReference type="SUPFAM" id="SSF53098">
    <property type="entry name" value="Ribonuclease H-like"/>
    <property type="match status" value="1"/>
</dbReference>
<dbReference type="PATRIC" id="fig|1915.4.peg.4684"/>
<dbReference type="InterPro" id="IPR012337">
    <property type="entry name" value="RNaseH-like_sf"/>
</dbReference>
<proteinExistence type="predicted"/>
<dbReference type="Proteomes" id="UP000092598">
    <property type="component" value="Chromosome"/>
</dbReference>
<reference evidence="2 3" key="1">
    <citation type="submission" date="2016-07" db="EMBL/GenBank/DDBJ databases">
        <title>Enhancement of antibiotic productionsby engineered nitrateutilization in actinobacteria.</title>
        <authorList>
            <person name="Meng S.C."/>
        </authorList>
    </citation>
    <scope>NUCLEOTIDE SEQUENCE [LARGE SCALE GENOMIC DNA]</scope>
    <source>
        <strain evidence="2 3">NRRL 2936</strain>
    </source>
</reference>
<dbReference type="RefSeq" id="WP_067436059.1">
    <property type="nucleotide sequence ID" value="NZ_CP016438.1"/>
</dbReference>
<feature type="region of interest" description="Disordered" evidence="1">
    <location>
        <begin position="648"/>
        <end position="713"/>
    </location>
</feature>
<dbReference type="GO" id="GO:0015074">
    <property type="term" value="P:DNA integration"/>
    <property type="evidence" value="ECO:0007669"/>
    <property type="project" value="InterPro"/>
</dbReference>
<feature type="region of interest" description="Disordered" evidence="1">
    <location>
        <begin position="204"/>
        <end position="223"/>
    </location>
</feature>
<evidence type="ECO:0000313" key="3">
    <source>
        <dbReference type="Proteomes" id="UP000092598"/>
    </source>
</evidence>
<sequence>MTSQRTVIAIGVRLSYDGGLWQVAELDAPNVLLRDAHGGLRQVDIGHLLSQPSTRLIDADYDEPIEGVGADLSNLSPDERDELVDRIAHMQELRTGYRRGHAELALPGEPRPEYDPSVRKGQRYAAKAAELGLGVSTVRAWLTGFETEGSSALLDKRWTRRRDVLAGIDPRWIDMARTVLSEHTDASRPTQDLLLAKIQARLEAEDAELEDPPPPVKPPKTTKGRKILRELSRGTGAFGGTKNKRSAANRPETPYGRLRATRPGEYLILDTTPLDVFVMDPVTLRWVTAELTVAMDLYDRCITGLRLTPVSTKAVDAAGVLFESIRPLPNDAEYFVTSCDIYHGLPRSVVVDATQLADADGNPLLPSVAAETVVVDNGRIYISEHLLSVCERLGVSVQPARAYQATDKAALERFFRTLREQLLAPLPGYKGPDVYSRGKDVEKDAYYFLDEMEAIIRQWVDQCYHRQKHAGLCIPEVPGLDLSPLEMYGHGVNRAGFIQVPARTDLVFDFLPVEWRTVQHYGVEVGGLRYDAKALNLYRNRTSPYTGKHTGKWPLRIDRDDVSRIYFQDPKTKSWHALRWEHADAVRGPFSAEALAYARQLAATQHRFPDTKRALAELLEQWDAGLARTPAERRMAIRLSEQRLRLVPPEAAEDSEPDDLPVIPSKKLTPQHTAEAAHLEGDDLGGDDDSEDELDADDSAEATDFYATAMEIA</sequence>
<evidence type="ECO:0000313" key="2">
    <source>
        <dbReference type="EMBL" id="ANS66464.1"/>
    </source>
</evidence>
<feature type="compositionally biased region" description="Acidic residues" evidence="1">
    <location>
        <begin position="682"/>
        <end position="701"/>
    </location>
</feature>
<dbReference type="GO" id="GO:0003676">
    <property type="term" value="F:nucleic acid binding"/>
    <property type="evidence" value="ECO:0007669"/>
    <property type="project" value="InterPro"/>
</dbReference>
<protein>
    <submittedName>
        <fullName evidence="2">Integrase</fullName>
    </submittedName>
</protein>
<feature type="region of interest" description="Disordered" evidence="1">
    <location>
        <begin position="235"/>
        <end position="256"/>
    </location>
</feature>
<dbReference type="Pfam" id="PF09299">
    <property type="entry name" value="Mu-transpos_C"/>
    <property type="match status" value="1"/>
</dbReference>
<dbReference type="InterPro" id="IPR001584">
    <property type="entry name" value="Integrase_cat-core"/>
</dbReference>
<dbReference type="Gene3D" id="3.30.420.10">
    <property type="entry name" value="Ribonuclease H-like superfamily/Ribonuclease H"/>
    <property type="match status" value="1"/>
</dbReference>
<dbReference type="PROSITE" id="PS50994">
    <property type="entry name" value="INTEGRASE"/>
    <property type="match status" value="1"/>
</dbReference>
<accession>A0A1B1MD31</accession>
<organism evidence="2 3">
    <name type="scientific">Streptomyces lincolnensis</name>
    <dbReference type="NCBI Taxonomy" id="1915"/>
    <lineage>
        <taxon>Bacteria</taxon>
        <taxon>Bacillati</taxon>
        <taxon>Actinomycetota</taxon>
        <taxon>Actinomycetes</taxon>
        <taxon>Kitasatosporales</taxon>
        <taxon>Streptomycetaceae</taxon>
        <taxon>Streptomyces</taxon>
    </lineage>
</organism>
<dbReference type="InterPro" id="IPR015378">
    <property type="entry name" value="Transposase-like_Mu_C"/>
</dbReference>
<gene>
    <name evidence="2" type="ORF">SLINC_4240</name>
</gene>
<keyword evidence="3" id="KW-1185">Reference proteome</keyword>
<dbReference type="AlphaFoldDB" id="A0A1B1MD31"/>
<dbReference type="InterPro" id="IPR036397">
    <property type="entry name" value="RNaseH_sf"/>
</dbReference>